<gene>
    <name evidence="1" type="ORF">SPELUC_LOCUS6745</name>
</gene>
<reference evidence="1" key="1">
    <citation type="submission" date="2021-06" db="EMBL/GenBank/DDBJ databases">
        <authorList>
            <person name="Kallberg Y."/>
            <person name="Tangrot J."/>
            <person name="Rosling A."/>
        </authorList>
    </citation>
    <scope>NUCLEOTIDE SEQUENCE</scope>
    <source>
        <strain evidence="1">28 12/20/2015</strain>
    </source>
</reference>
<accession>A0ACA9MGD8</accession>
<keyword evidence="2" id="KW-1185">Reference proteome</keyword>
<name>A0ACA9MGD8_9GLOM</name>
<evidence type="ECO:0000313" key="1">
    <source>
        <dbReference type="EMBL" id="CAG8590975.1"/>
    </source>
</evidence>
<dbReference type="EMBL" id="CAJVPW010008194">
    <property type="protein sequence ID" value="CAG8590975.1"/>
    <property type="molecule type" value="Genomic_DNA"/>
</dbReference>
<proteinExistence type="predicted"/>
<feature type="non-terminal residue" evidence="1">
    <location>
        <position position="1"/>
    </location>
</feature>
<evidence type="ECO:0000313" key="2">
    <source>
        <dbReference type="Proteomes" id="UP000789366"/>
    </source>
</evidence>
<comment type="caution">
    <text evidence="1">The sequence shown here is derived from an EMBL/GenBank/DDBJ whole genome shotgun (WGS) entry which is preliminary data.</text>
</comment>
<dbReference type="Proteomes" id="UP000789366">
    <property type="component" value="Unassembled WGS sequence"/>
</dbReference>
<organism evidence="1 2">
    <name type="scientific">Cetraspora pellucida</name>
    <dbReference type="NCBI Taxonomy" id="1433469"/>
    <lineage>
        <taxon>Eukaryota</taxon>
        <taxon>Fungi</taxon>
        <taxon>Fungi incertae sedis</taxon>
        <taxon>Mucoromycota</taxon>
        <taxon>Glomeromycotina</taxon>
        <taxon>Glomeromycetes</taxon>
        <taxon>Diversisporales</taxon>
        <taxon>Gigasporaceae</taxon>
        <taxon>Cetraspora</taxon>
    </lineage>
</organism>
<protein>
    <submittedName>
        <fullName evidence="1">3077_t:CDS:1</fullName>
    </submittedName>
</protein>
<sequence>PYANIEPSIIEPEITSTSSRLNIKKVPVYASLAGPCTAGSPNEVLANFFQALLTKKHNINQSTNQGTSQEPLSPNEPASSLSMSAKPSISTNGPSRKMVEAELDRLKRFSNPTAQPDILKLPASRSSTTITTKKVETDKKKELPTSQSSTAITTKKFEKDHKKKASIAVVQDEASPEQHKEIASKQKDDGSTELDDSICKKLHTPKEEINTTNIAVTLARSTSPESTKSTPYDTSQYQNKEENSFPLSPNFGKNQHLPIDDEFKESLKKILFNFNAPIRYSFAYGSGVFPQKGYELEPKPMVDFIFAVSHPQHWHSLNLNKHRNHYSFMGTLGSRAVSILQNDFGAGIYFNPQVKMNGTEIKYGVISVDKLCKDLIDWETLYVAGRMHKPVKILQDDARVRLSQQVNLANALRTALLMLPKDFSEEQLYLTIAGISYEGDFRKFIGENPHKIKNIVSKQADTFKILYEPLIQGFPNVTFVNNGKLQQDDNPKARAHLLKKLPRVLRNKIREQYGFHLIRKGQTLPSDEEEIYRGIASSDEYAKFVKTGLRGIIFRPAVVQSLKGILTAGVIKSSKYTANKLGKWISRPQ</sequence>